<dbReference type="Pfam" id="PF07687">
    <property type="entry name" value="M20_dimer"/>
    <property type="match status" value="1"/>
</dbReference>
<dbReference type="PROSITE" id="PS00758">
    <property type="entry name" value="ARGE_DAPE_CPG2_1"/>
    <property type="match status" value="1"/>
</dbReference>
<gene>
    <name evidence="11" type="ORF">SAMN04487771_100857</name>
</gene>
<dbReference type="AlphaFoldDB" id="A0A1I0CSZ6"/>
<keyword evidence="3" id="KW-0645">Protease</keyword>
<evidence type="ECO:0000256" key="5">
    <source>
        <dbReference type="ARBA" id="ARBA00022801"/>
    </source>
</evidence>
<evidence type="ECO:0000256" key="3">
    <source>
        <dbReference type="ARBA" id="ARBA00022670"/>
    </source>
</evidence>
<comment type="similarity">
    <text evidence="2">Belongs to the peptidase M20A family.</text>
</comment>
<accession>A0A1I0CSZ6</accession>
<dbReference type="Gene3D" id="3.40.630.10">
    <property type="entry name" value="Zn peptidases"/>
    <property type="match status" value="1"/>
</dbReference>
<dbReference type="GO" id="GO:0008237">
    <property type="term" value="F:metallopeptidase activity"/>
    <property type="evidence" value="ECO:0007669"/>
    <property type="project" value="UniProtKB-KW"/>
</dbReference>
<proteinExistence type="inferred from homology"/>
<dbReference type="Gene3D" id="3.30.70.360">
    <property type="match status" value="2"/>
</dbReference>
<feature type="coiled-coil region" evidence="9">
    <location>
        <begin position="236"/>
        <end position="266"/>
    </location>
</feature>
<reference evidence="11 12" key="1">
    <citation type="submission" date="2016-10" db="EMBL/GenBank/DDBJ databases">
        <authorList>
            <person name="de Groot N.N."/>
        </authorList>
    </citation>
    <scope>NUCLEOTIDE SEQUENCE [LARGE SCALE GENOMIC DNA]</scope>
    <source>
        <strain evidence="11 12">KH1P1</strain>
    </source>
</reference>
<keyword evidence="12" id="KW-1185">Reference proteome</keyword>
<dbReference type="STRING" id="1526.SAMN02910262_00021"/>
<dbReference type="GO" id="GO:0008270">
    <property type="term" value="F:zinc ion binding"/>
    <property type="evidence" value="ECO:0007669"/>
    <property type="project" value="InterPro"/>
</dbReference>
<evidence type="ECO:0000256" key="2">
    <source>
        <dbReference type="ARBA" id="ARBA00006247"/>
    </source>
</evidence>
<keyword evidence="5" id="KW-0378">Hydrolase</keyword>
<dbReference type="eggNOG" id="COG0624">
    <property type="taxonomic scope" value="Bacteria"/>
</dbReference>
<evidence type="ECO:0000256" key="6">
    <source>
        <dbReference type="ARBA" id="ARBA00022833"/>
    </source>
</evidence>
<dbReference type="PANTHER" id="PTHR43808">
    <property type="entry name" value="ACETYLORNITHINE DEACETYLASE"/>
    <property type="match status" value="1"/>
</dbReference>
<evidence type="ECO:0000256" key="1">
    <source>
        <dbReference type="ARBA" id="ARBA00001947"/>
    </source>
</evidence>
<keyword evidence="7" id="KW-0224">Dipeptidase</keyword>
<dbReference type="GO" id="GO:0006526">
    <property type="term" value="P:L-arginine biosynthetic process"/>
    <property type="evidence" value="ECO:0007669"/>
    <property type="project" value="TreeGrafter"/>
</dbReference>
<dbReference type="InterPro" id="IPR050072">
    <property type="entry name" value="Peptidase_M20A"/>
</dbReference>
<keyword evidence="4" id="KW-0479">Metal-binding</keyword>
<organism evidence="11 12">
    <name type="scientific">[Clostridium] aminophilum</name>
    <dbReference type="NCBI Taxonomy" id="1526"/>
    <lineage>
        <taxon>Bacteria</taxon>
        <taxon>Bacillati</taxon>
        <taxon>Bacillota</taxon>
        <taxon>Clostridia</taxon>
        <taxon>Lachnospirales</taxon>
        <taxon>Lachnospiraceae</taxon>
    </lineage>
</organism>
<dbReference type="GO" id="GO:0008777">
    <property type="term" value="F:acetylornithine deacetylase activity"/>
    <property type="evidence" value="ECO:0007669"/>
    <property type="project" value="TreeGrafter"/>
</dbReference>
<evidence type="ECO:0000256" key="8">
    <source>
        <dbReference type="ARBA" id="ARBA00023049"/>
    </source>
</evidence>
<dbReference type="InterPro" id="IPR011650">
    <property type="entry name" value="Peptidase_M20_dimer"/>
</dbReference>
<dbReference type="GO" id="GO:0016805">
    <property type="term" value="F:dipeptidase activity"/>
    <property type="evidence" value="ECO:0007669"/>
    <property type="project" value="UniProtKB-KW"/>
</dbReference>
<evidence type="ECO:0000256" key="9">
    <source>
        <dbReference type="SAM" id="Coils"/>
    </source>
</evidence>
<evidence type="ECO:0000256" key="7">
    <source>
        <dbReference type="ARBA" id="ARBA00022997"/>
    </source>
</evidence>
<dbReference type="Proteomes" id="UP000199820">
    <property type="component" value="Unassembled WGS sequence"/>
</dbReference>
<evidence type="ECO:0000313" key="12">
    <source>
        <dbReference type="Proteomes" id="UP000199820"/>
    </source>
</evidence>
<keyword evidence="9" id="KW-0175">Coiled coil</keyword>
<protein>
    <submittedName>
        <fullName evidence="11">Succinyl-diaminopimelate desuccinylase</fullName>
    </submittedName>
</protein>
<dbReference type="CDD" id="cd03888">
    <property type="entry name" value="M20_PepV"/>
    <property type="match status" value="1"/>
</dbReference>
<dbReference type="SUPFAM" id="SSF53187">
    <property type="entry name" value="Zn-dependent exopeptidases"/>
    <property type="match status" value="1"/>
</dbReference>
<dbReference type="Pfam" id="PF01546">
    <property type="entry name" value="Peptidase_M20"/>
    <property type="match status" value="1"/>
</dbReference>
<keyword evidence="6" id="KW-0862">Zinc</keyword>
<evidence type="ECO:0000313" key="11">
    <source>
        <dbReference type="EMBL" id="SET22714.1"/>
    </source>
</evidence>
<evidence type="ECO:0000256" key="4">
    <source>
        <dbReference type="ARBA" id="ARBA00022723"/>
    </source>
</evidence>
<dbReference type="EMBL" id="FOIL01000008">
    <property type="protein sequence ID" value="SET22714.1"/>
    <property type="molecule type" value="Genomic_DNA"/>
</dbReference>
<comment type="cofactor">
    <cofactor evidence="1">
        <name>Zn(2+)</name>
        <dbReference type="ChEBI" id="CHEBI:29105"/>
    </cofactor>
</comment>
<dbReference type="GO" id="GO:0006508">
    <property type="term" value="P:proteolysis"/>
    <property type="evidence" value="ECO:0007669"/>
    <property type="project" value="UniProtKB-KW"/>
</dbReference>
<name>A0A1I0CSZ6_9FIRM</name>
<dbReference type="PANTHER" id="PTHR43808:SF31">
    <property type="entry name" value="N-ACETYL-L-CITRULLINE DEACETYLASE"/>
    <property type="match status" value="1"/>
</dbReference>
<dbReference type="NCBIfam" id="TIGR01887">
    <property type="entry name" value="dipeptidaselike"/>
    <property type="match status" value="1"/>
</dbReference>
<sequence>MDLKTAVKNQEEEMIACLQQVIRFPSERQDAKADAPFGEPVRDCLLYVLKQAEKLGMKTCNVDNYMGWAEIGEGPEMVAILGHLDVVPAGEGWDRDPYSGDVENGNIYGRGTMDDKGPAVAALYAMKAIMDSGLPLKRRIRILFGTNEETGSADMAYYREHGGEIPVSGFTPDGEYPLINGEKGIINAVFTAALNAAETAGDGVCGAGEVLLRSISGGTAFNIVPGHAKAELSCSEETARKAMETVRAAEKDLEKEIAEDEEMKAACASLTEGGKSILSAEYHAETGTLTVLAEGKEAHASLPWKGVNAIGALLFALNRLPVAGEAAEKIRFLAGGIGLKGTGDGFGIALEDEISGRLSFNTGMIEGNGGEIKVSINYRYPVTRSYEECAPKLIEEMKENGFELTSEAHKASLYVDKNEEYVQKLLAVYHEFTGLPAEPMCIGGGTYAKAIPNTVAFGPIFPGDTVREHLPNEFWELDKLKLNMQIIAEAVYRLAN</sequence>
<dbReference type="OrthoDB" id="9761532at2"/>
<dbReference type="RefSeq" id="WP_074648947.1">
    <property type="nucleotide sequence ID" value="NZ_FOIL01000008.1"/>
</dbReference>
<dbReference type="InterPro" id="IPR001261">
    <property type="entry name" value="ArgE/DapE_CS"/>
</dbReference>
<evidence type="ECO:0000259" key="10">
    <source>
        <dbReference type="Pfam" id="PF07687"/>
    </source>
</evidence>
<keyword evidence="8" id="KW-0482">Metalloprotease</keyword>
<dbReference type="InterPro" id="IPR010964">
    <property type="entry name" value="M20A_pepV-rel"/>
</dbReference>
<dbReference type="InterPro" id="IPR002933">
    <property type="entry name" value="Peptidase_M20"/>
</dbReference>
<feature type="domain" description="Peptidase M20 dimerisation" evidence="10">
    <location>
        <begin position="289"/>
        <end position="368"/>
    </location>
</feature>
<dbReference type="SUPFAM" id="SSF55031">
    <property type="entry name" value="Bacterial exopeptidase dimerisation domain"/>
    <property type="match status" value="1"/>
</dbReference>
<dbReference type="InterPro" id="IPR036264">
    <property type="entry name" value="Bact_exopeptidase_dim_dom"/>
</dbReference>